<keyword evidence="4" id="KW-1185">Reference proteome</keyword>
<sequence length="260" mass="28347">MTTAYTTLKNSSSPITRIVDGEPAGPLDYGNGHVDPVAALNPGLIYNLTTEDYQNWLCAVDPRDNYINGITRSGFKCDPKKRYSVYDLNYPSFAAFYNLATMNGTYTARFTRTVTNVGDECGEYRVGVSVEDSSLVQVSVTPEVLRFSSLGETQSYVVTVTMGPRVLKQGELLPFTNGRLEWTDGNRVVGSSMAFIWGLDKSGVAPKDPEPSPTPTDVLPSPTTTEPVQVPTEPSTPPPKRFRGHAGSARFNFDVSLGKD</sequence>
<dbReference type="GO" id="GO:0004252">
    <property type="term" value="F:serine-type endopeptidase activity"/>
    <property type="evidence" value="ECO:0007669"/>
    <property type="project" value="InterPro"/>
</dbReference>
<dbReference type="Pfam" id="PF17766">
    <property type="entry name" value="fn3_6"/>
    <property type="match status" value="1"/>
</dbReference>
<evidence type="ECO:0000259" key="2">
    <source>
        <dbReference type="Pfam" id="PF17766"/>
    </source>
</evidence>
<dbReference type="PANTHER" id="PTHR10795">
    <property type="entry name" value="PROPROTEIN CONVERTASE SUBTILISIN/KEXIN"/>
    <property type="match status" value="1"/>
</dbReference>
<evidence type="ECO:0000313" key="3">
    <source>
        <dbReference type="EMBL" id="TDZ53112.1"/>
    </source>
</evidence>
<keyword evidence="3" id="KW-0378">Hydrolase</keyword>
<reference evidence="3 4" key="1">
    <citation type="submission" date="2018-12" db="EMBL/GenBank/DDBJ databases">
        <title>Genome sequence and assembly of Colletotrichum trifolii.</title>
        <authorList>
            <person name="Gan P."/>
            <person name="Shirasu K."/>
        </authorList>
    </citation>
    <scope>NUCLEOTIDE SEQUENCE [LARGE SCALE GENOMIC DNA]</scope>
    <source>
        <strain evidence="3 4">543-2</strain>
    </source>
</reference>
<accession>A0A4R8R9Y2</accession>
<feature type="compositionally biased region" description="Low complexity" evidence="1">
    <location>
        <begin position="220"/>
        <end position="233"/>
    </location>
</feature>
<feature type="region of interest" description="Disordered" evidence="1">
    <location>
        <begin position="204"/>
        <end position="260"/>
    </location>
</feature>
<evidence type="ECO:0000256" key="1">
    <source>
        <dbReference type="SAM" id="MobiDB-lite"/>
    </source>
</evidence>
<evidence type="ECO:0000313" key="4">
    <source>
        <dbReference type="Proteomes" id="UP000295703"/>
    </source>
</evidence>
<dbReference type="AlphaFoldDB" id="A0A4R8R9Y2"/>
<name>A0A4R8R9Y2_COLTR</name>
<proteinExistence type="predicted"/>
<gene>
    <name evidence="3" type="ORF">CTRI78_v007185</name>
</gene>
<keyword evidence="3" id="KW-0645">Protease</keyword>
<dbReference type="InterPro" id="IPR041469">
    <property type="entry name" value="Subtilisin-like_FN3"/>
</dbReference>
<dbReference type="Gene3D" id="2.60.40.2310">
    <property type="match status" value="1"/>
</dbReference>
<dbReference type="InterPro" id="IPR036852">
    <property type="entry name" value="Peptidase_S8/S53_dom_sf"/>
</dbReference>
<dbReference type="EMBL" id="RYZW01000074">
    <property type="protein sequence ID" value="TDZ53112.1"/>
    <property type="molecule type" value="Genomic_DNA"/>
</dbReference>
<organism evidence="3 4">
    <name type="scientific">Colletotrichum trifolii</name>
    <dbReference type="NCBI Taxonomy" id="5466"/>
    <lineage>
        <taxon>Eukaryota</taxon>
        <taxon>Fungi</taxon>
        <taxon>Dikarya</taxon>
        <taxon>Ascomycota</taxon>
        <taxon>Pezizomycotina</taxon>
        <taxon>Sordariomycetes</taxon>
        <taxon>Hypocreomycetidae</taxon>
        <taxon>Glomerellales</taxon>
        <taxon>Glomerellaceae</taxon>
        <taxon>Colletotrichum</taxon>
        <taxon>Colletotrichum orbiculare species complex</taxon>
    </lineage>
</organism>
<dbReference type="STRING" id="5466.A0A4R8R9Y2"/>
<feature type="domain" description="Subtilisin-like protease fibronectin type-III" evidence="2">
    <location>
        <begin position="87"/>
        <end position="194"/>
    </location>
</feature>
<comment type="caution">
    <text evidence="3">The sequence shown here is derived from an EMBL/GenBank/DDBJ whole genome shotgun (WGS) entry which is preliminary data.</text>
</comment>
<protein>
    <submittedName>
        <fullName evidence="3">Subtilisin-like protease SBT1.7</fullName>
    </submittedName>
</protein>
<dbReference type="Proteomes" id="UP000295703">
    <property type="component" value="Unassembled WGS sequence"/>
</dbReference>
<dbReference type="InterPro" id="IPR045051">
    <property type="entry name" value="SBT"/>
</dbReference>
<dbReference type="Gene3D" id="3.40.50.200">
    <property type="entry name" value="Peptidase S8/S53 domain"/>
    <property type="match status" value="1"/>
</dbReference>
<dbReference type="GO" id="GO:0006508">
    <property type="term" value="P:proteolysis"/>
    <property type="evidence" value="ECO:0007669"/>
    <property type="project" value="UniProtKB-KW"/>
</dbReference>